<evidence type="ECO:0000313" key="3">
    <source>
        <dbReference type="Proteomes" id="UP000199322"/>
    </source>
</evidence>
<dbReference type="EMBL" id="FMYV01000003">
    <property type="protein sequence ID" value="SDC33732.1"/>
    <property type="molecule type" value="Genomic_DNA"/>
</dbReference>
<evidence type="ECO:0000313" key="2">
    <source>
        <dbReference type="EMBL" id="SDC33732.1"/>
    </source>
</evidence>
<proteinExistence type="predicted"/>
<dbReference type="Proteomes" id="UP000199322">
    <property type="component" value="Unassembled WGS sequence"/>
</dbReference>
<dbReference type="InterPro" id="IPR003961">
    <property type="entry name" value="FN3_dom"/>
</dbReference>
<organism evidence="2 3">
    <name type="scientific">Geotoga petraea</name>
    <dbReference type="NCBI Taxonomy" id="28234"/>
    <lineage>
        <taxon>Bacteria</taxon>
        <taxon>Thermotogati</taxon>
        <taxon>Thermotogota</taxon>
        <taxon>Thermotogae</taxon>
        <taxon>Petrotogales</taxon>
        <taxon>Petrotogaceae</taxon>
        <taxon>Geotoga</taxon>
    </lineage>
</organism>
<dbReference type="InterPro" id="IPR013783">
    <property type="entry name" value="Ig-like_fold"/>
</dbReference>
<gene>
    <name evidence="2" type="ORF">SAMN04488588_0861</name>
</gene>
<keyword evidence="3" id="KW-1185">Reference proteome</keyword>
<feature type="domain" description="Fibronectin type-III" evidence="1">
    <location>
        <begin position="130"/>
        <end position="224"/>
    </location>
</feature>
<dbReference type="PROSITE" id="PS51257">
    <property type="entry name" value="PROKAR_LIPOPROTEIN"/>
    <property type="match status" value="1"/>
</dbReference>
<accession>A0A1G6KRJ9</accession>
<dbReference type="InterPro" id="IPR036116">
    <property type="entry name" value="FN3_sf"/>
</dbReference>
<reference evidence="2 3" key="1">
    <citation type="submission" date="2016-10" db="EMBL/GenBank/DDBJ databases">
        <authorList>
            <person name="de Groot N.N."/>
        </authorList>
    </citation>
    <scope>NUCLEOTIDE SEQUENCE [LARGE SCALE GENOMIC DNA]</scope>
    <source>
        <strain evidence="2 3">WG14</strain>
    </source>
</reference>
<evidence type="ECO:0000259" key="1">
    <source>
        <dbReference type="PROSITE" id="PS50853"/>
    </source>
</evidence>
<dbReference type="RefSeq" id="WP_091403109.1">
    <property type="nucleotide sequence ID" value="NZ_FMYV01000003.1"/>
</dbReference>
<dbReference type="PROSITE" id="PS50853">
    <property type="entry name" value="FN3"/>
    <property type="match status" value="1"/>
</dbReference>
<dbReference type="SUPFAM" id="SSF49265">
    <property type="entry name" value="Fibronectin type III"/>
    <property type="match status" value="1"/>
</dbReference>
<dbReference type="STRING" id="28234.SAMN04488588_0861"/>
<protein>
    <recommendedName>
        <fullName evidence="1">Fibronectin type-III domain-containing protein</fullName>
    </recommendedName>
</protein>
<dbReference type="AlphaFoldDB" id="A0A1G6KRJ9"/>
<dbReference type="Gene3D" id="2.60.40.10">
    <property type="entry name" value="Immunoglobulins"/>
    <property type="match status" value="1"/>
</dbReference>
<sequence>MRKILFVVTLLLVTFLFISCTPKDSLSVVFTRDTTENLETVVGEDLEISYGITNLSDDPATTKVTLTKPDNSTKVISGSATKATIPGEELSVIGMYTVKVTTTVEDISKSTPELPIKVTSSINEVYFEEVPEDQLLSLKVSTSKTFNWNVSKKLEGRTYTYDVELKFNDGNFNVLAEKITEKSYTLTATDLENPGVYQIRITPYELSDSVAGPSATYEFQVANEAGLEGSFSPANGTKGLEGEVIVSWGGLDIGQDTNVKYNLFIGKGPTNLAKVLSETTKTNYSVFTKLNEKYYWQVEATNGETSVKSDVFEFWTKGLEIYVSKYNSGPIVQNAKIQLLDGNTVIEEVLTNANGYADINYPLMPKYVDIKISKDGHALTKIIDVKPEYFIGNKIIETQLREASIRTSDEYDGDYVLNDVSINYYKNDDSPVDITLPATEDFYSVIEIKQNTEHQYIAYGSNWDRIPGSSTMTSDRMGSFSQEATKMTSIITLDGLENGMHDLNTVIFDHNDNLVQKIDYFNVQRAVVTAPANPYKIMKANEFEPTYDNLTSWTKRRGVGYYNNPVIGKSGNPKDLDSHTSDSNLYIELYWVDWDTYSVLIDPNEYSKPEGYNIYRSFNGENFEKIAMVRSDYVKYRVAQASPMANYIDKSPELTPEEEVWYKVSPVYNNYEGEKVLLGSVVPMKEFNVELKSPEHNSSNVSVNPTFTWGPDKALTSDSTVVYEYQIFVYDWNQSDNGLMIPFDTVNIDTNSQIGKFFTTEGKKDVSVQFTGNNGDIIWNTFNPYSLDSFLYPEGNLEHGKSYNWGVNVAYAYSFDEDSSSYSLSADFRYRDAGWWFEAYGIEPDLHADFTTETEQ</sequence>
<name>A0A1G6KRJ9_9BACT</name>